<keyword evidence="3 5" id="KW-1005">Bacterial flagellum biogenesis</keyword>
<evidence type="ECO:0000256" key="6">
    <source>
        <dbReference type="SAM" id="MobiDB-lite"/>
    </source>
</evidence>
<dbReference type="KEGG" id="bgv:CAL12_11900"/>
<accession>A0A1W6YK09</accession>
<dbReference type="Gene3D" id="2.30.30.910">
    <property type="match status" value="1"/>
</dbReference>
<evidence type="ECO:0000256" key="4">
    <source>
        <dbReference type="ARBA" id="ARBA00024746"/>
    </source>
</evidence>
<dbReference type="EMBL" id="CP021108">
    <property type="protein sequence ID" value="ARP81436.1"/>
    <property type="molecule type" value="Genomic_DNA"/>
</dbReference>
<feature type="region of interest" description="Disordered" evidence="6">
    <location>
        <begin position="1"/>
        <end position="26"/>
    </location>
</feature>
<protein>
    <recommendedName>
        <fullName evidence="2 5">Basal-body rod modification protein FlgD</fullName>
    </recommendedName>
</protein>
<dbReference type="GO" id="GO:0044781">
    <property type="term" value="P:bacterial-type flagellum organization"/>
    <property type="evidence" value="ECO:0007669"/>
    <property type="project" value="UniProtKB-UniRule"/>
</dbReference>
<sequence>MTTTSNVNNSNNTANTANTATSGGASSAQSLQDQFLTLLVAQLNNQDPLNPMDNYQLTSQLAQISTVQGVQDLKSVLQTISSQVDLGQSMDAVSMIGKQVLFPGDSLKVDTDATGTRVMTPIGIDVQNDAHDVSIKVLDSTGRVVRSMDLGAQDAGVIMPSWDGKDDTGNAVPDGKYTFTVKATDANGNAVTAEALTYGQVGGVSYGTQGVRLDVGLAGQVSLLDVRKVLGT</sequence>
<dbReference type="Gene3D" id="2.60.40.4070">
    <property type="match status" value="1"/>
</dbReference>
<name>A0A1W6YK09_9BORD</name>
<gene>
    <name evidence="9" type="primary">flgD</name>
    <name evidence="9" type="ORF">CAL12_11900</name>
</gene>
<evidence type="ECO:0000313" key="10">
    <source>
        <dbReference type="Proteomes" id="UP000194151"/>
    </source>
</evidence>
<dbReference type="Proteomes" id="UP000194151">
    <property type="component" value="Chromosome"/>
</dbReference>
<keyword evidence="9" id="KW-0282">Flagellum</keyword>
<organism evidence="9 10">
    <name type="scientific">Bordetella genomosp. 8</name>
    <dbReference type="NCBI Taxonomy" id="1416806"/>
    <lineage>
        <taxon>Bacteria</taxon>
        <taxon>Pseudomonadati</taxon>
        <taxon>Pseudomonadota</taxon>
        <taxon>Betaproteobacteria</taxon>
        <taxon>Burkholderiales</taxon>
        <taxon>Alcaligenaceae</taxon>
        <taxon>Bordetella</taxon>
    </lineage>
</organism>
<comment type="function">
    <text evidence="4 5">Required for flagellar hook formation. May act as a scaffolding protein.</text>
</comment>
<dbReference type="STRING" id="1416806.CAL12_11900"/>
<keyword evidence="9" id="KW-0966">Cell projection</keyword>
<keyword evidence="9" id="KW-0969">Cilium</keyword>
<evidence type="ECO:0000256" key="3">
    <source>
        <dbReference type="ARBA" id="ARBA00022795"/>
    </source>
</evidence>
<dbReference type="Pfam" id="PF13861">
    <property type="entry name" value="FLgD_tudor"/>
    <property type="match status" value="1"/>
</dbReference>
<evidence type="ECO:0000256" key="1">
    <source>
        <dbReference type="ARBA" id="ARBA00010577"/>
    </source>
</evidence>
<dbReference type="AlphaFoldDB" id="A0A1W6YK09"/>
<keyword evidence="10" id="KW-1185">Reference proteome</keyword>
<comment type="similarity">
    <text evidence="1 5">Belongs to the FlgD family.</text>
</comment>
<proteinExistence type="inferred from homology"/>
<dbReference type="InterPro" id="IPR025963">
    <property type="entry name" value="FLgD_Tudor"/>
</dbReference>
<dbReference type="OrthoDB" id="9785233at2"/>
<evidence type="ECO:0000259" key="7">
    <source>
        <dbReference type="Pfam" id="PF13860"/>
    </source>
</evidence>
<dbReference type="InterPro" id="IPR005648">
    <property type="entry name" value="FlgD"/>
</dbReference>
<evidence type="ECO:0000256" key="5">
    <source>
        <dbReference type="RuleBase" id="RU362076"/>
    </source>
</evidence>
<dbReference type="RefSeq" id="WP_086064627.1">
    <property type="nucleotide sequence ID" value="NZ_CP021108.1"/>
</dbReference>
<dbReference type="InterPro" id="IPR025965">
    <property type="entry name" value="FlgD/Vpr_Ig-like"/>
</dbReference>
<feature type="domain" description="FlgD Tudor-like" evidence="8">
    <location>
        <begin position="88"/>
        <end position="227"/>
    </location>
</feature>
<reference evidence="9 10" key="1">
    <citation type="submission" date="2017-05" db="EMBL/GenBank/DDBJ databases">
        <title>Complete and WGS of Bordetella genogroups.</title>
        <authorList>
            <person name="Spilker T."/>
            <person name="LiPuma J."/>
        </authorList>
    </citation>
    <scope>NUCLEOTIDE SEQUENCE [LARGE SCALE GENOMIC DNA]</scope>
    <source>
        <strain evidence="9 10">AU19157</strain>
    </source>
</reference>
<dbReference type="Pfam" id="PF13860">
    <property type="entry name" value="FlgD_ig"/>
    <property type="match status" value="1"/>
</dbReference>
<evidence type="ECO:0000259" key="8">
    <source>
        <dbReference type="Pfam" id="PF13861"/>
    </source>
</evidence>
<evidence type="ECO:0000313" key="9">
    <source>
        <dbReference type="EMBL" id="ARP81436.1"/>
    </source>
</evidence>
<evidence type="ECO:0000256" key="2">
    <source>
        <dbReference type="ARBA" id="ARBA00016013"/>
    </source>
</evidence>
<feature type="domain" description="FlgD/Vpr Ig-like" evidence="7">
    <location>
        <begin position="120"/>
        <end position="186"/>
    </location>
</feature>
<dbReference type="Pfam" id="PF03963">
    <property type="entry name" value="FlgD"/>
    <property type="match status" value="1"/>
</dbReference>